<dbReference type="Gene3D" id="2.40.100.10">
    <property type="entry name" value="Cyclophilin-like"/>
    <property type="match status" value="1"/>
</dbReference>
<accession>A0ABU3D3Y5</accession>
<sequence>MRPSHFIILIFSVSFFASCEDNKSSQKSAAETVAEKIQNADSTATGVAENISEEKEETEEALGDAYPIPQEKLIPFLTEYGKKNPENRVRIKTSFGDIEVRLFRDTPLHRANFIMLVKKGYFNDTYFHRVAPGFVIQGGNSDNISTNEMRHDIGSYLIPSEFDAGHKHTYGAFSAAKYSEQNVSKASSPYEFFIVMDKGGSPHLNNDHTVFGEVTNGMDVAEKIVQVETGQSEWPIDNVYIDVEIIE</sequence>
<evidence type="ECO:0000256" key="3">
    <source>
        <dbReference type="RuleBase" id="RU363019"/>
    </source>
</evidence>
<evidence type="ECO:0000313" key="6">
    <source>
        <dbReference type="Proteomes" id="UP001262582"/>
    </source>
</evidence>
<dbReference type="PROSITE" id="PS51257">
    <property type="entry name" value="PROKAR_LIPOPROTEIN"/>
    <property type="match status" value="1"/>
</dbReference>
<dbReference type="SUPFAM" id="SSF50891">
    <property type="entry name" value="Cyclophilin-like"/>
    <property type="match status" value="1"/>
</dbReference>
<dbReference type="InterPro" id="IPR002130">
    <property type="entry name" value="Cyclophilin-type_PPIase_dom"/>
</dbReference>
<reference evidence="5 6" key="1">
    <citation type="submission" date="2023-09" db="EMBL/GenBank/DDBJ databases">
        <authorList>
            <person name="Rey-Velasco X."/>
        </authorList>
    </citation>
    <scope>NUCLEOTIDE SEQUENCE [LARGE SCALE GENOMIC DNA]</scope>
    <source>
        <strain evidence="5 6">F117</strain>
    </source>
</reference>
<comment type="caution">
    <text evidence="5">The sequence shown here is derived from an EMBL/GenBank/DDBJ whole genome shotgun (WGS) entry which is preliminary data.</text>
</comment>
<comment type="catalytic activity">
    <reaction evidence="3">
        <text>[protein]-peptidylproline (omega=180) = [protein]-peptidylproline (omega=0)</text>
        <dbReference type="Rhea" id="RHEA:16237"/>
        <dbReference type="Rhea" id="RHEA-COMP:10747"/>
        <dbReference type="Rhea" id="RHEA-COMP:10748"/>
        <dbReference type="ChEBI" id="CHEBI:83833"/>
        <dbReference type="ChEBI" id="CHEBI:83834"/>
        <dbReference type="EC" id="5.2.1.8"/>
    </reaction>
</comment>
<dbReference type="PRINTS" id="PR00153">
    <property type="entry name" value="CSAPPISMRASE"/>
</dbReference>
<evidence type="ECO:0000256" key="1">
    <source>
        <dbReference type="ARBA" id="ARBA00023110"/>
    </source>
</evidence>
<keyword evidence="6" id="KW-1185">Reference proteome</keyword>
<dbReference type="InterPro" id="IPR044666">
    <property type="entry name" value="Cyclophilin_A-like"/>
</dbReference>
<organism evidence="5 6">
    <name type="scientific">Autumnicola musiva</name>
    <dbReference type="NCBI Taxonomy" id="3075589"/>
    <lineage>
        <taxon>Bacteria</taxon>
        <taxon>Pseudomonadati</taxon>
        <taxon>Bacteroidota</taxon>
        <taxon>Flavobacteriia</taxon>
        <taxon>Flavobacteriales</taxon>
        <taxon>Flavobacteriaceae</taxon>
        <taxon>Autumnicola</taxon>
    </lineage>
</organism>
<dbReference type="Proteomes" id="UP001262582">
    <property type="component" value="Unassembled WGS sequence"/>
</dbReference>
<dbReference type="PANTHER" id="PTHR45625:SF4">
    <property type="entry name" value="PEPTIDYLPROLYL ISOMERASE DOMAIN AND WD REPEAT-CONTAINING PROTEIN 1"/>
    <property type="match status" value="1"/>
</dbReference>
<dbReference type="Pfam" id="PF00160">
    <property type="entry name" value="Pro_isomerase"/>
    <property type="match status" value="1"/>
</dbReference>
<comment type="similarity">
    <text evidence="3">Belongs to the cyclophilin-type PPIase family.</text>
</comment>
<dbReference type="EMBL" id="JAVRHK010000003">
    <property type="protein sequence ID" value="MDT0676237.1"/>
    <property type="molecule type" value="Genomic_DNA"/>
</dbReference>
<feature type="domain" description="PPIase cyclophilin-type" evidence="4">
    <location>
        <begin position="96"/>
        <end position="241"/>
    </location>
</feature>
<dbReference type="RefSeq" id="WP_311502574.1">
    <property type="nucleotide sequence ID" value="NZ_JAVRHK010000003.1"/>
</dbReference>
<gene>
    <name evidence="5" type="ORF">RM539_06535</name>
</gene>
<evidence type="ECO:0000259" key="4">
    <source>
        <dbReference type="PROSITE" id="PS50072"/>
    </source>
</evidence>
<dbReference type="GO" id="GO:0003755">
    <property type="term" value="F:peptidyl-prolyl cis-trans isomerase activity"/>
    <property type="evidence" value="ECO:0007669"/>
    <property type="project" value="UniProtKB-EC"/>
</dbReference>
<dbReference type="InterPro" id="IPR029000">
    <property type="entry name" value="Cyclophilin-like_dom_sf"/>
</dbReference>
<keyword evidence="1 3" id="KW-0697">Rotamase</keyword>
<protein>
    <recommendedName>
        <fullName evidence="3">Peptidyl-prolyl cis-trans isomerase</fullName>
        <shortName evidence="3">PPIase</shortName>
        <ecNumber evidence="3">5.2.1.8</ecNumber>
    </recommendedName>
</protein>
<dbReference type="PROSITE" id="PS50072">
    <property type="entry name" value="CSA_PPIASE_2"/>
    <property type="match status" value="1"/>
</dbReference>
<evidence type="ECO:0000256" key="2">
    <source>
        <dbReference type="ARBA" id="ARBA00023235"/>
    </source>
</evidence>
<dbReference type="EC" id="5.2.1.8" evidence="3"/>
<evidence type="ECO:0000313" key="5">
    <source>
        <dbReference type="EMBL" id="MDT0676237.1"/>
    </source>
</evidence>
<dbReference type="CDD" id="cd00317">
    <property type="entry name" value="cyclophilin"/>
    <property type="match status" value="1"/>
</dbReference>
<comment type="function">
    <text evidence="3">PPIases accelerate the folding of proteins. It catalyzes the cis-trans isomerization of proline imidic peptide bonds in oligopeptides.</text>
</comment>
<keyword evidence="2 3" id="KW-0413">Isomerase</keyword>
<name>A0ABU3D3Y5_9FLAO</name>
<proteinExistence type="inferred from homology"/>
<dbReference type="PANTHER" id="PTHR45625">
    <property type="entry name" value="PEPTIDYL-PROLYL CIS-TRANS ISOMERASE-RELATED"/>
    <property type="match status" value="1"/>
</dbReference>